<dbReference type="AlphaFoldDB" id="A0A0B7BAM0"/>
<gene>
    <name evidence="1" type="primary">ORF174508</name>
</gene>
<evidence type="ECO:0000313" key="1">
    <source>
        <dbReference type="EMBL" id="CEK90063.1"/>
    </source>
</evidence>
<sequence length="51" mass="5813">MFFRQDHRMSTSDNFMVNVSKNCQPCQIVSSLSPGIPSIFTYVMVCFMISS</sequence>
<accession>A0A0B7BAM0</accession>
<proteinExistence type="predicted"/>
<name>A0A0B7BAM0_9EUPU</name>
<reference evidence="1" key="1">
    <citation type="submission" date="2014-12" db="EMBL/GenBank/DDBJ databases">
        <title>Insight into the proteome of Arion vulgaris.</title>
        <authorList>
            <person name="Aradska J."/>
            <person name="Bulat T."/>
            <person name="Smidak R."/>
            <person name="Sarate P."/>
            <person name="Gangsoo J."/>
            <person name="Sialana F."/>
            <person name="Bilban M."/>
            <person name="Lubec G."/>
        </authorList>
    </citation>
    <scope>NUCLEOTIDE SEQUENCE</scope>
    <source>
        <tissue evidence="1">Skin</tissue>
    </source>
</reference>
<protein>
    <submittedName>
        <fullName evidence="1">Uncharacterized protein</fullName>
    </submittedName>
</protein>
<dbReference type="EMBL" id="HACG01043198">
    <property type="protein sequence ID" value="CEK90063.1"/>
    <property type="molecule type" value="Transcribed_RNA"/>
</dbReference>
<organism evidence="1">
    <name type="scientific">Arion vulgaris</name>
    <dbReference type="NCBI Taxonomy" id="1028688"/>
    <lineage>
        <taxon>Eukaryota</taxon>
        <taxon>Metazoa</taxon>
        <taxon>Spiralia</taxon>
        <taxon>Lophotrochozoa</taxon>
        <taxon>Mollusca</taxon>
        <taxon>Gastropoda</taxon>
        <taxon>Heterobranchia</taxon>
        <taxon>Euthyneura</taxon>
        <taxon>Panpulmonata</taxon>
        <taxon>Eupulmonata</taxon>
        <taxon>Stylommatophora</taxon>
        <taxon>Helicina</taxon>
        <taxon>Arionoidea</taxon>
        <taxon>Arionidae</taxon>
        <taxon>Arion</taxon>
    </lineage>
</organism>